<evidence type="ECO:0000313" key="1">
    <source>
        <dbReference type="EMBL" id="OCH88573.1"/>
    </source>
</evidence>
<evidence type="ECO:0000313" key="2">
    <source>
        <dbReference type="Proteomes" id="UP000250043"/>
    </source>
</evidence>
<dbReference type="AlphaFoldDB" id="A0A8E2DMW5"/>
<accession>A0A8E2DMW5</accession>
<protein>
    <submittedName>
        <fullName evidence="1">Uncharacterized protein</fullName>
    </submittedName>
</protein>
<gene>
    <name evidence="1" type="ORF">OBBRIDRAFT_795115</name>
</gene>
<sequence>MQCMRIRDILRASIVTPTRIPRPTHISQSKDCQRAAWPKHKPSCKRHSEAFAYAQSKGLPHPAKSLQKYANLHMPVLSEAAARALNVAAEPARPASECLMLTLRPMPRPRLFFLADAQVWPFGLFEPAEARKMRAAWEEAHRQSIAQGGVGAVIVALRSQDTNGGPGVVHFAVFGFDESVKELRPMGSWQDWLKKQLNPEL</sequence>
<dbReference type="EMBL" id="KV722449">
    <property type="protein sequence ID" value="OCH88573.1"/>
    <property type="molecule type" value="Genomic_DNA"/>
</dbReference>
<dbReference type="Proteomes" id="UP000250043">
    <property type="component" value="Unassembled WGS sequence"/>
</dbReference>
<keyword evidence="2" id="KW-1185">Reference proteome</keyword>
<reference evidence="1 2" key="1">
    <citation type="submission" date="2016-07" db="EMBL/GenBank/DDBJ databases">
        <title>Draft genome of the white-rot fungus Obba rivulosa 3A-2.</title>
        <authorList>
            <consortium name="DOE Joint Genome Institute"/>
            <person name="Miettinen O."/>
            <person name="Riley R."/>
            <person name="Acob R."/>
            <person name="Barry K."/>
            <person name="Cullen D."/>
            <person name="De Vries R."/>
            <person name="Hainaut M."/>
            <person name="Hatakka A."/>
            <person name="Henrissat B."/>
            <person name="Hilden K."/>
            <person name="Kuo R."/>
            <person name="Labutti K."/>
            <person name="Lipzen A."/>
            <person name="Makela M.R."/>
            <person name="Sandor L."/>
            <person name="Spatafora J.W."/>
            <person name="Grigoriev I.V."/>
            <person name="Hibbett D.S."/>
        </authorList>
    </citation>
    <scope>NUCLEOTIDE SEQUENCE [LARGE SCALE GENOMIC DNA]</scope>
    <source>
        <strain evidence="1 2">3A-2</strain>
    </source>
</reference>
<organism evidence="1 2">
    <name type="scientific">Obba rivulosa</name>
    <dbReference type="NCBI Taxonomy" id="1052685"/>
    <lineage>
        <taxon>Eukaryota</taxon>
        <taxon>Fungi</taxon>
        <taxon>Dikarya</taxon>
        <taxon>Basidiomycota</taxon>
        <taxon>Agaricomycotina</taxon>
        <taxon>Agaricomycetes</taxon>
        <taxon>Polyporales</taxon>
        <taxon>Gelatoporiaceae</taxon>
        <taxon>Obba</taxon>
    </lineage>
</organism>
<name>A0A8E2DMW5_9APHY</name>
<proteinExistence type="predicted"/>